<dbReference type="Proteomes" id="UP000663760">
    <property type="component" value="Chromosome 2"/>
</dbReference>
<sequence>MVIPPWWWKPNSSSALRSRSTNSGWLKKITGTRTRRGGSKSFPATYTGRWPFGGAFLCCC</sequence>
<keyword evidence="2" id="KW-1185">Reference proteome</keyword>
<name>A0A7I8K3M0_SPIIN</name>
<protein>
    <submittedName>
        <fullName evidence="1">Uncharacterized protein</fullName>
    </submittedName>
</protein>
<gene>
    <name evidence="1" type="ORF">SI8410_02002937</name>
</gene>
<organism evidence="1 2">
    <name type="scientific">Spirodela intermedia</name>
    <name type="common">Intermediate duckweed</name>
    <dbReference type="NCBI Taxonomy" id="51605"/>
    <lineage>
        <taxon>Eukaryota</taxon>
        <taxon>Viridiplantae</taxon>
        <taxon>Streptophyta</taxon>
        <taxon>Embryophyta</taxon>
        <taxon>Tracheophyta</taxon>
        <taxon>Spermatophyta</taxon>
        <taxon>Magnoliopsida</taxon>
        <taxon>Liliopsida</taxon>
        <taxon>Araceae</taxon>
        <taxon>Lemnoideae</taxon>
        <taxon>Spirodela</taxon>
    </lineage>
</organism>
<proteinExistence type="predicted"/>
<evidence type="ECO:0000313" key="1">
    <source>
        <dbReference type="EMBL" id="CAA7391675.1"/>
    </source>
</evidence>
<evidence type="ECO:0000313" key="2">
    <source>
        <dbReference type="Proteomes" id="UP000663760"/>
    </source>
</evidence>
<dbReference type="EMBL" id="LR746265">
    <property type="protein sequence ID" value="CAA7391675.1"/>
    <property type="molecule type" value="Genomic_DNA"/>
</dbReference>
<accession>A0A7I8K3M0</accession>
<reference evidence="1" key="1">
    <citation type="submission" date="2020-02" db="EMBL/GenBank/DDBJ databases">
        <authorList>
            <person name="Scholz U."/>
            <person name="Mascher M."/>
            <person name="Fiebig A."/>
        </authorList>
    </citation>
    <scope>NUCLEOTIDE SEQUENCE</scope>
</reference>
<dbReference type="AlphaFoldDB" id="A0A7I8K3M0"/>